<evidence type="ECO:0000256" key="3">
    <source>
        <dbReference type="ARBA" id="ARBA00023163"/>
    </source>
</evidence>
<protein>
    <submittedName>
        <fullName evidence="5">Transcriptional regulator, AraC family</fullName>
    </submittedName>
</protein>
<dbReference type="InterPro" id="IPR018060">
    <property type="entry name" value="HTH_AraC"/>
</dbReference>
<dbReference type="PANTHER" id="PTHR43280:SF28">
    <property type="entry name" value="HTH-TYPE TRANSCRIPTIONAL ACTIVATOR RHAS"/>
    <property type="match status" value="1"/>
</dbReference>
<dbReference type="GO" id="GO:0043565">
    <property type="term" value="F:sequence-specific DNA binding"/>
    <property type="evidence" value="ECO:0007669"/>
    <property type="project" value="InterPro"/>
</dbReference>
<dbReference type="HOGENOM" id="CLU_1254171_0_0_9"/>
<evidence type="ECO:0000313" key="5">
    <source>
        <dbReference type="EMBL" id="EEG91225.1"/>
    </source>
</evidence>
<dbReference type="Proteomes" id="UP000003793">
    <property type="component" value="Unassembled WGS sequence"/>
</dbReference>
<evidence type="ECO:0000256" key="1">
    <source>
        <dbReference type="ARBA" id="ARBA00023015"/>
    </source>
</evidence>
<feature type="domain" description="HTH araC/xylS-type" evidence="4">
    <location>
        <begin position="113"/>
        <end position="211"/>
    </location>
</feature>
<evidence type="ECO:0000256" key="2">
    <source>
        <dbReference type="ARBA" id="ARBA00023125"/>
    </source>
</evidence>
<dbReference type="EMBL" id="ABVR01000033">
    <property type="protein sequence ID" value="EEG91225.1"/>
    <property type="molecule type" value="Genomic_DNA"/>
</dbReference>
<dbReference type="InterPro" id="IPR020449">
    <property type="entry name" value="Tscrpt_reg_AraC-type_HTH"/>
</dbReference>
<dbReference type="GO" id="GO:0003700">
    <property type="term" value="F:DNA-binding transcription factor activity"/>
    <property type="evidence" value="ECO:0007669"/>
    <property type="project" value="InterPro"/>
</dbReference>
<dbReference type="InterPro" id="IPR009057">
    <property type="entry name" value="Homeodomain-like_sf"/>
</dbReference>
<sequence>MIHRFETPGGALMPNILHAPELLAARESAIYQKYVSPVITYGKEYVILEKEKNSGILSLLDEIYKDAGKEMLRKELIIQNKISRLWDELFEEVPDIVQRESRNKNLLLQSRLREMMQFIENHYKERISLERLAAEANISKSEALRCFKRGIGTTPVKYLIDYRLERAKELLCKTNDTVIRVAADVGIDNTSYFVRIFKKMYGMTPGAFREEEGLKKAGEK</sequence>
<keyword evidence="3" id="KW-0804">Transcription</keyword>
<dbReference type="Gene3D" id="1.10.10.60">
    <property type="entry name" value="Homeodomain-like"/>
    <property type="match status" value="2"/>
</dbReference>
<name>C0B5R1_9FIRM</name>
<proteinExistence type="predicted"/>
<accession>C0B5R1</accession>
<reference evidence="5 6" key="1">
    <citation type="submission" date="2009-02" db="EMBL/GenBank/DDBJ databases">
        <authorList>
            <person name="Fulton L."/>
            <person name="Clifton S."/>
            <person name="Fulton B."/>
            <person name="Xu J."/>
            <person name="Minx P."/>
            <person name="Pepin K.H."/>
            <person name="Johnson M."/>
            <person name="Bhonagiri V."/>
            <person name="Nash W.E."/>
            <person name="Mardis E.R."/>
            <person name="Wilson R.K."/>
        </authorList>
    </citation>
    <scope>NUCLEOTIDE SEQUENCE [LARGE SCALE GENOMIC DNA]</scope>
    <source>
        <strain evidence="5 6">ATCC 27758</strain>
    </source>
</reference>
<reference evidence="5 6" key="2">
    <citation type="submission" date="2009-03" db="EMBL/GenBank/DDBJ databases">
        <title>Draft genome sequence of Coprococcus comes (ATCC 27758).</title>
        <authorList>
            <person name="Sudarsanam P."/>
            <person name="Ley R."/>
            <person name="Guruge J."/>
            <person name="Turnbaugh P.J."/>
            <person name="Mahowald M."/>
            <person name="Liep D."/>
            <person name="Gordon J."/>
        </authorList>
    </citation>
    <scope>NUCLEOTIDE SEQUENCE [LARGE SCALE GENOMIC DNA]</scope>
    <source>
        <strain evidence="5 6">ATCC 27758</strain>
    </source>
</reference>
<keyword evidence="1" id="KW-0805">Transcription regulation</keyword>
<gene>
    <name evidence="5" type="ORF">COPCOM_00482</name>
</gene>
<keyword evidence="2" id="KW-0238">DNA-binding</keyword>
<dbReference type="AlphaFoldDB" id="C0B5R1"/>
<dbReference type="SUPFAM" id="SSF46689">
    <property type="entry name" value="Homeodomain-like"/>
    <property type="match status" value="2"/>
</dbReference>
<dbReference type="PROSITE" id="PS01124">
    <property type="entry name" value="HTH_ARAC_FAMILY_2"/>
    <property type="match status" value="1"/>
</dbReference>
<dbReference type="PANTHER" id="PTHR43280">
    <property type="entry name" value="ARAC-FAMILY TRANSCRIPTIONAL REGULATOR"/>
    <property type="match status" value="1"/>
</dbReference>
<organism evidence="5 6">
    <name type="scientific">Coprococcus comes ATCC 27758</name>
    <dbReference type="NCBI Taxonomy" id="470146"/>
    <lineage>
        <taxon>Bacteria</taxon>
        <taxon>Bacillati</taxon>
        <taxon>Bacillota</taxon>
        <taxon>Clostridia</taxon>
        <taxon>Lachnospirales</taxon>
        <taxon>Lachnospiraceae</taxon>
        <taxon>Coprococcus</taxon>
    </lineage>
</organism>
<dbReference type="SMART" id="SM00342">
    <property type="entry name" value="HTH_ARAC"/>
    <property type="match status" value="1"/>
</dbReference>
<dbReference type="InterPro" id="IPR018062">
    <property type="entry name" value="HTH_AraC-typ_CS"/>
</dbReference>
<evidence type="ECO:0000313" key="6">
    <source>
        <dbReference type="Proteomes" id="UP000003793"/>
    </source>
</evidence>
<comment type="caution">
    <text evidence="5">The sequence shown here is derived from an EMBL/GenBank/DDBJ whole genome shotgun (WGS) entry which is preliminary data.</text>
</comment>
<evidence type="ECO:0000259" key="4">
    <source>
        <dbReference type="PROSITE" id="PS01124"/>
    </source>
</evidence>
<dbReference type="Pfam" id="PF12833">
    <property type="entry name" value="HTH_18"/>
    <property type="match status" value="1"/>
</dbReference>
<dbReference type="PROSITE" id="PS00041">
    <property type="entry name" value="HTH_ARAC_FAMILY_1"/>
    <property type="match status" value="1"/>
</dbReference>
<dbReference type="PRINTS" id="PR00032">
    <property type="entry name" value="HTHARAC"/>
</dbReference>